<evidence type="ECO:0000313" key="5">
    <source>
        <dbReference type="Proteomes" id="UP001457661"/>
    </source>
</evidence>
<organism evidence="4 5">
    <name type="scientific">Pseudoalteromonas arctica</name>
    <dbReference type="NCBI Taxonomy" id="394751"/>
    <lineage>
        <taxon>Bacteria</taxon>
        <taxon>Pseudomonadati</taxon>
        <taxon>Pseudomonadota</taxon>
        <taxon>Gammaproteobacteria</taxon>
        <taxon>Alteromonadales</taxon>
        <taxon>Pseudoalteromonadaceae</taxon>
        <taxon>Pseudoalteromonas</taxon>
    </lineage>
</organism>
<dbReference type="InterPro" id="IPR013694">
    <property type="entry name" value="VIT"/>
</dbReference>
<keyword evidence="1" id="KW-1133">Transmembrane helix</keyword>
<evidence type="ECO:0000313" key="4">
    <source>
        <dbReference type="EMBL" id="MEM5531826.1"/>
    </source>
</evidence>
<dbReference type="PROSITE" id="PS50234">
    <property type="entry name" value="VWFA"/>
    <property type="match status" value="1"/>
</dbReference>
<keyword evidence="5" id="KW-1185">Reference proteome</keyword>
<proteinExistence type="predicted"/>
<reference evidence="4 5" key="1">
    <citation type="submission" date="2024-03" db="EMBL/GenBank/DDBJ databases">
        <title>Community enrichment and isolation of bacterial strains for fucoidan degradation.</title>
        <authorList>
            <person name="Sichert A."/>
        </authorList>
    </citation>
    <scope>NUCLEOTIDE SEQUENCE [LARGE SCALE GENOMIC DNA]</scope>
    <source>
        <strain evidence="4 5">AS26</strain>
    </source>
</reference>
<dbReference type="InterPro" id="IPR036465">
    <property type="entry name" value="vWFA_dom_sf"/>
</dbReference>
<gene>
    <name evidence="4" type="ORF">WNY57_05225</name>
</gene>
<evidence type="ECO:0000259" key="3">
    <source>
        <dbReference type="PROSITE" id="PS51468"/>
    </source>
</evidence>
<dbReference type="Pfam" id="PF13768">
    <property type="entry name" value="VWA_3"/>
    <property type="match status" value="1"/>
</dbReference>
<dbReference type="RefSeq" id="WP_342879299.1">
    <property type="nucleotide sequence ID" value="NZ_JBBMQX010000003.1"/>
</dbReference>
<comment type="caution">
    <text evidence="4">The sequence shown here is derived from an EMBL/GenBank/DDBJ whole genome shotgun (WGS) entry which is preliminary data.</text>
</comment>
<dbReference type="PANTHER" id="PTHR45737">
    <property type="entry name" value="VON WILLEBRAND FACTOR A DOMAIN-CONTAINING PROTEIN 5A"/>
    <property type="match status" value="1"/>
</dbReference>
<dbReference type="SMART" id="SM00609">
    <property type="entry name" value="VIT"/>
    <property type="match status" value="1"/>
</dbReference>
<feature type="domain" description="VIT" evidence="3">
    <location>
        <begin position="36"/>
        <end position="164"/>
    </location>
</feature>
<keyword evidence="1" id="KW-0472">Membrane</keyword>
<dbReference type="Proteomes" id="UP001457661">
    <property type="component" value="Unassembled WGS sequence"/>
</dbReference>
<dbReference type="InterPro" id="IPR002035">
    <property type="entry name" value="VWF_A"/>
</dbReference>
<dbReference type="PANTHER" id="PTHR45737:SF6">
    <property type="entry name" value="VON WILLEBRAND FACTOR A DOMAIN-CONTAINING PROTEIN 5A"/>
    <property type="match status" value="1"/>
</dbReference>
<keyword evidence="1" id="KW-0812">Transmembrane</keyword>
<protein>
    <submittedName>
        <fullName evidence="4">Marine proteobacterial sortase target protein</fullName>
    </submittedName>
</protein>
<feature type="domain" description="VWFA" evidence="2">
    <location>
        <begin position="328"/>
        <end position="498"/>
    </location>
</feature>
<sequence>MFKLSKPTKMLTKVSIFIFIAIVLLASFKSHAQSPKLELFDSNGAPAGPAIILKSDANMTLTGLINHVVVMQTYQNENPFAVNARYVFPLPDESAVHAMTMRIGERVIKGQIDKKVEAEKKYEEAKKAGKQAALVRQQRANMFITNVANIGPGEQVIIELEYQEIIDYSSGTFAIRFPTTITPRYHAISGEVEVNTQNQAHVNPLPTGWLSPVYSIQNITQNSTQTDNVPSSQFSLNIDIDVGLELVDINSKFHNVDVQNTAFGQYKIALNETNEVNRDFVLEFKPLQKEQAQAAFFTQQFENGDRYGLAMLMPPGDHFTQTQRLPREMVFVVDTSGSMHGQSMEQAKKALFYALSLLDSDDSFNIIGFDNIVTPMSDKPLIASDFNLRRAERFIYSLEADGGTEIQGALNAVLDGSQFDGFVRQVVFLTDGSVSNEDALFKNIQSKLGDSRLFTVGIGSAPNSFFMRRAADVGKGSFTFIGSTSEVQPKMQQLFDKLAHPAITNLALSDESGNSLDFWPSPLPDLYFGEPIMVAIKLNNAKSVVLAGQTAQGPLSIKLSTQNSSSAQGIAKLWARQKIKSLLLYNEQNTVKDKVQELALTHQLLSPFTAFIAIEQTHIKEVAEQTAQATNAVPQGMAMRLPQTDGQSRLHILLGCILLLGFGALKINRSFKLSRARK</sequence>
<dbReference type="Gene3D" id="3.40.50.410">
    <property type="entry name" value="von Willebrand factor, type A domain"/>
    <property type="match status" value="1"/>
</dbReference>
<evidence type="ECO:0000259" key="2">
    <source>
        <dbReference type="PROSITE" id="PS50234"/>
    </source>
</evidence>
<feature type="transmembrane region" description="Helical" evidence="1">
    <location>
        <begin position="650"/>
        <end position="668"/>
    </location>
</feature>
<dbReference type="SUPFAM" id="SSF53300">
    <property type="entry name" value="vWA-like"/>
    <property type="match status" value="1"/>
</dbReference>
<evidence type="ECO:0000256" key="1">
    <source>
        <dbReference type="SAM" id="Phobius"/>
    </source>
</evidence>
<dbReference type="EMBL" id="JBBMQX010000003">
    <property type="protein sequence ID" value="MEM5531826.1"/>
    <property type="molecule type" value="Genomic_DNA"/>
</dbReference>
<name>A0ABU9TEP7_9GAMM</name>
<dbReference type="PROSITE" id="PS51468">
    <property type="entry name" value="VIT"/>
    <property type="match status" value="1"/>
</dbReference>
<accession>A0ABU9TEP7</accession>
<dbReference type="Pfam" id="PF08487">
    <property type="entry name" value="VIT"/>
    <property type="match status" value="1"/>
</dbReference>
<dbReference type="InterPro" id="IPR022440">
    <property type="entry name" value="CHP03788"/>
</dbReference>
<dbReference type="NCBIfam" id="TIGR03788">
    <property type="entry name" value="marine_srt_targ"/>
    <property type="match status" value="1"/>
</dbReference>
<dbReference type="SMART" id="SM00327">
    <property type="entry name" value="VWA"/>
    <property type="match status" value="1"/>
</dbReference>